<dbReference type="EMBL" id="LK032052">
    <property type="protein sequence ID" value="CDY15182.1"/>
    <property type="molecule type" value="Genomic_DNA"/>
</dbReference>
<keyword evidence="2" id="KW-1185">Reference proteome</keyword>
<dbReference type="Gramene" id="CDY15182">
    <property type="protein sequence ID" value="CDY15182"/>
    <property type="gene ID" value="GSBRNA2T00085365001"/>
</dbReference>
<name>A0A078FQP9_BRANA</name>
<reference evidence="1 2" key="1">
    <citation type="journal article" date="2014" name="Science">
        <title>Plant genetics. Early allopolyploid evolution in the post-Neolithic Brassica napus oilseed genome.</title>
        <authorList>
            <person name="Chalhoub B."/>
            <person name="Denoeud F."/>
            <person name="Liu S."/>
            <person name="Parkin I.A."/>
            <person name="Tang H."/>
            <person name="Wang X."/>
            <person name="Chiquet J."/>
            <person name="Belcram H."/>
            <person name="Tong C."/>
            <person name="Samans B."/>
            <person name="Correa M."/>
            <person name="Da Silva C."/>
            <person name="Just J."/>
            <person name="Falentin C."/>
            <person name="Koh C.S."/>
            <person name="Le Clainche I."/>
            <person name="Bernard M."/>
            <person name="Bento P."/>
            <person name="Noel B."/>
            <person name="Labadie K."/>
            <person name="Alberti A."/>
            <person name="Charles M."/>
            <person name="Arnaud D."/>
            <person name="Guo H."/>
            <person name="Daviaud C."/>
            <person name="Alamery S."/>
            <person name="Jabbari K."/>
            <person name="Zhao M."/>
            <person name="Edger P.P."/>
            <person name="Chelaifa H."/>
            <person name="Tack D."/>
            <person name="Lassalle G."/>
            <person name="Mestiri I."/>
            <person name="Schnel N."/>
            <person name="Le Paslier M.C."/>
            <person name="Fan G."/>
            <person name="Renault V."/>
            <person name="Bayer P.E."/>
            <person name="Golicz A.A."/>
            <person name="Manoli S."/>
            <person name="Lee T.H."/>
            <person name="Thi V.H."/>
            <person name="Chalabi S."/>
            <person name="Hu Q."/>
            <person name="Fan C."/>
            <person name="Tollenaere R."/>
            <person name="Lu Y."/>
            <person name="Battail C."/>
            <person name="Shen J."/>
            <person name="Sidebottom C.H."/>
            <person name="Wang X."/>
            <person name="Canaguier A."/>
            <person name="Chauveau A."/>
            <person name="Berard A."/>
            <person name="Deniot G."/>
            <person name="Guan M."/>
            <person name="Liu Z."/>
            <person name="Sun F."/>
            <person name="Lim Y.P."/>
            <person name="Lyons E."/>
            <person name="Town C.D."/>
            <person name="Bancroft I."/>
            <person name="Wang X."/>
            <person name="Meng J."/>
            <person name="Ma J."/>
            <person name="Pires J.C."/>
            <person name="King G.J."/>
            <person name="Brunel D."/>
            <person name="Delourme R."/>
            <person name="Renard M."/>
            <person name="Aury J.M."/>
            <person name="Adams K.L."/>
            <person name="Batley J."/>
            <person name="Snowdon R.J."/>
            <person name="Tost J."/>
            <person name="Edwards D."/>
            <person name="Zhou Y."/>
            <person name="Hua W."/>
            <person name="Sharpe A.G."/>
            <person name="Paterson A.H."/>
            <person name="Guan C."/>
            <person name="Wincker P."/>
        </authorList>
    </citation>
    <scope>NUCLEOTIDE SEQUENCE [LARGE SCALE GENOMIC DNA]</scope>
    <source>
        <strain evidence="2">cv. Darmor-bzh</strain>
    </source>
</reference>
<dbReference type="AlphaFoldDB" id="A0A078FQP9"/>
<accession>A0A078FQP9</accession>
<evidence type="ECO:0000313" key="1">
    <source>
        <dbReference type="EMBL" id="CDY15182.1"/>
    </source>
</evidence>
<protein>
    <submittedName>
        <fullName evidence="1">BnaC05g00610D protein</fullName>
    </submittedName>
</protein>
<dbReference type="PaxDb" id="3708-A0A078FQP9"/>
<evidence type="ECO:0000313" key="2">
    <source>
        <dbReference type="Proteomes" id="UP000028999"/>
    </source>
</evidence>
<dbReference type="Proteomes" id="UP000028999">
    <property type="component" value="Unassembled WGS sequence"/>
</dbReference>
<sequence length="37" mass="4105">MENDGNLLPPLLGMYVRSVMTSSEKVEIFSSKLSETT</sequence>
<gene>
    <name evidence="1" type="primary">BnaC05g00610D</name>
    <name evidence="1" type="ORF">GSBRNA2T00085365001</name>
</gene>
<organism evidence="1 2">
    <name type="scientific">Brassica napus</name>
    <name type="common">Rape</name>
    <dbReference type="NCBI Taxonomy" id="3708"/>
    <lineage>
        <taxon>Eukaryota</taxon>
        <taxon>Viridiplantae</taxon>
        <taxon>Streptophyta</taxon>
        <taxon>Embryophyta</taxon>
        <taxon>Tracheophyta</taxon>
        <taxon>Spermatophyta</taxon>
        <taxon>Magnoliopsida</taxon>
        <taxon>eudicotyledons</taxon>
        <taxon>Gunneridae</taxon>
        <taxon>Pentapetalae</taxon>
        <taxon>rosids</taxon>
        <taxon>malvids</taxon>
        <taxon>Brassicales</taxon>
        <taxon>Brassicaceae</taxon>
        <taxon>Brassiceae</taxon>
        <taxon>Brassica</taxon>
    </lineage>
</organism>
<proteinExistence type="predicted"/>